<comment type="subcellular location">
    <subcellularLocation>
        <location evidence="1">Membrane</location>
        <topology evidence="1">Multi-pass membrane protein</topology>
    </subcellularLocation>
</comment>
<dbReference type="InterPro" id="IPR035952">
    <property type="entry name" value="Rhomboid-like_sf"/>
</dbReference>
<evidence type="ECO:0000313" key="5">
    <source>
        <dbReference type="EMBL" id="MFH7598760.1"/>
    </source>
</evidence>
<dbReference type="RefSeq" id="WP_395512436.1">
    <property type="nucleotide sequence ID" value="NZ_JBBDHD010000093.1"/>
</dbReference>
<evidence type="ECO:0000313" key="6">
    <source>
        <dbReference type="Proteomes" id="UP001610631"/>
    </source>
</evidence>
<name>A0ABW7PLC2_9ACTN</name>
<gene>
    <name evidence="5" type="ORF">WDV06_27240</name>
</gene>
<evidence type="ECO:0000256" key="2">
    <source>
        <dbReference type="ARBA" id="ARBA00022692"/>
    </source>
</evidence>
<evidence type="ECO:0000256" key="1">
    <source>
        <dbReference type="ARBA" id="ARBA00004141"/>
    </source>
</evidence>
<proteinExistence type="predicted"/>
<keyword evidence="4" id="KW-0472">Membrane</keyword>
<evidence type="ECO:0000256" key="3">
    <source>
        <dbReference type="ARBA" id="ARBA00022989"/>
    </source>
</evidence>
<evidence type="ECO:0000256" key="4">
    <source>
        <dbReference type="ARBA" id="ARBA00023136"/>
    </source>
</evidence>
<comment type="caution">
    <text evidence="5">The sequence shown here is derived from an EMBL/GenBank/DDBJ whole genome shotgun (WGS) entry which is preliminary data.</text>
</comment>
<accession>A0ABW7PLC2</accession>
<sequence>MAAGVVQTVFPSVIDAPARRPQGERWRAVRFGTRRMLPVFAASGVTAQAVSTAGWSVRGGGDSVAICGLVGALAARYAVRGGAAPLRRGALLVPAAGLVLCLPADHHGAGLVVGCGAGLGLALRGPAREAGTSTEPGAA</sequence>
<dbReference type="SUPFAM" id="SSF144091">
    <property type="entry name" value="Rhomboid-like"/>
    <property type="match status" value="1"/>
</dbReference>
<organism evidence="5 6">
    <name type="scientific">Streptomyces racemochromogenes</name>
    <dbReference type="NCBI Taxonomy" id="67353"/>
    <lineage>
        <taxon>Bacteria</taxon>
        <taxon>Bacillati</taxon>
        <taxon>Actinomycetota</taxon>
        <taxon>Actinomycetes</taxon>
        <taxon>Kitasatosporales</taxon>
        <taxon>Streptomycetaceae</taxon>
        <taxon>Streptomyces</taxon>
    </lineage>
</organism>
<keyword evidence="6" id="KW-1185">Reference proteome</keyword>
<dbReference type="Proteomes" id="UP001610631">
    <property type="component" value="Unassembled WGS sequence"/>
</dbReference>
<dbReference type="EMBL" id="JBBDHD010000093">
    <property type="protein sequence ID" value="MFH7598760.1"/>
    <property type="molecule type" value="Genomic_DNA"/>
</dbReference>
<protein>
    <submittedName>
        <fullName evidence="5">Uncharacterized protein</fullName>
    </submittedName>
</protein>
<reference evidence="5 6" key="1">
    <citation type="submission" date="2024-03" db="EMBL/GenBank/DDBJ databases">
        <title>Whole genome sequencing of Streptomyces racemochromogenes, to identify antimicrobial biosynthetic gene clusters.</title>
        <authorList>
            <person name="Suryawanshi P."/>
            <person name="Krishnaraj P.U."/>
            <person name="Arun Y.P."/>
            <person name="Suryawanshi M.P."/>
            <person name="Rakshit O."/>
        </authorList>
    </citation>
    <scope>NUCLEOTIDE SEQUENCE [LARGE SCALE GENOMIC DNA]</scope>
    <source>
        <strain evidence="5 6">AUDT626</strain>
    </source>
</reference>
<keyword evidence="3" id="KW-1133">Transmembrane helix</keyword>
<keyword evidence="2" id="KW-0812">Transmembrane</keyword>